<keyword evidence="2" id="KW-0472">Membrane</keyword>
<evidence type="ECO:0000313" key="3">
    <source>
        <dbReference type="EMBL" id="RMI46241.1"/>
    </source>
</evidence>
<dbReference type="RefSeq" id="WP_122181901.1">
    <property type="nucleotide sequence ID" value="NZ_RFFJ01000003.1"/>
</dbReference>
<feature type="compositionally biased region" description="Basic and acidic residues" evidence="1">
    <location>
        <begin position="14"/>
        <end position="26"/>
    </location>
</feature>
<dbReference type="AlphaFoldDB" id="A0A3M2M9U1"/>
<evidence type="ECO:0008006" key="5">
    <source>
        <dbReference type="Google" id="ProtNLM"/>
    </source>
</evidence>
<gene>
    <name evidence="3" type="ORF">EBN88_01315</name>
</gene>
<protein>
    <recommendedName>
        <fullName evidence="5">DUF202 domain-containing protein</fullName>
    </recommendedName>
</protein>
<feature type="transmembrane region" description="Helical" evidence="2">
    <location>
        <begin position="56"/>
        <end position="76"/>
    </location>
</feature>
<sequence length="120" mass="12093">MAPLEPEDSAGRAGEGRRAGEGQEERTRLAWRRTTLAFALTLVLAGRGVVMADSGALAGGLAVAGAALVWAGFLVLTQRRIVSLARSGDRSVGPGTVLLAAGSVIALAVLAGVWLVTASG</sequence>
<feature type="region of interest" description="Disordered" evidence="1">
    <location>
        <begin position="1"/>
        <end position="26"/>
    </location>
</feature>
<feature type="transmembrane region" description="Helical" evidence="2">
    <location>
        <begin position="97"/>
        <end position="117"/>
    </location>
</feature>
<evidence type="ECO:0000313" key="4">
    <source>
        <dbReference type="Proteomes" id="UP000278673"/>
    </source>
</evidence>
<proteinExistence type="predicted"/>
<comment type="caution">
    <text evidence="3">The sequence shown here is derived from an EMBL/GenBank/DDBJ whole genome shotgun (WGS) entry which is preliminary data.</text>
</comment>
<evidence type="ECO:0000256" key="1">
    <source>
        <dbReference type="SAM" id="MobiDB-lite"/>
    </source>
</evidence>
<keyword evidence="2" id="KW-0812">Transmembrane</keyword>
<name>A0A3M2M9U1_9ACTN</name>
<dbReference type="Proteomes" id="UP000278673">
    <property type="component" value="Unassembled WGS sequence"/>
</dbReference>
<organism evidence="3 4">
    <name type="scientific">Streptomyces triticirhizae</name>
    <dbReference type="NCBI Taxonomy" id="2483353"/>
    <lineage>
        <taxon>Bacteria</taxon>
        <taxon>Bacillati</taxon>
        <taxon>Actinomycetota</taxon>
        <taxon>Actinomycetes</taxon>
        <taxon>Kitasatosporales</taxon>
        <taxon>Streptomycetaceae</taxon>
        <taxon>Streptomyces</taxon>
    </lineage>
</organism>
<accession>A0A3M2M9U1</accession>
<reference evidence="3 4" key="1">
    <citation type="submission" date="2018-10" db="EMBL/GenBank/DDBJ databases">
        <title>Isolation, diversity and antifungal activity of actinobacteria from wheat.</title>
        <authorList>
            <person name="Han C."/>
        </authorList>
    </citation>
    <scope>NUCLEOTIDE SEQUENCE [LARGE SCALE GENOMIC DNA]</scope>
    <source>
        <strain evidence="3 4">NEAU-YY642</strain>
    </source>
</reference>
<keyword evidence="2" id="KW-1133">Transmembrane helix</keyword>
<dbReference type="EMBL" id="RFFJ01000003">
    <property type="protein sequence ID" value="RMI46241.1"/>
    <property type="molecule type" value="Genomic_DNA"/>
</dbReference>
<dbReference type="GO" id="GO:0012505">
    <property type="term" value="C:endomembrane system"/>
    <property type="evidence" value="ECO:0007669"/>
    <property type="project" value="UniProtKB-SubCell"/>
</dbReference>
<keyword evidence="4" id="KW-1185">Reference proteome</keyword>
<evidence type="ECO:0000256" key="2">
    <source>
        <dbReference type="SAM" id="Phobius"/>
    </source>
</evidence>